<keyword evidence="1" id="KW-1133">Transmembrane helix</keyword>
<dbReference type="SUPFAM" id="SSF50998">
    <property type="entry name" value="Quinoprotein alcohol dehydrogenase-like"/>
    <property type="match status" value="1"/>
</dbReference>
<evidence type="ECO:0000313" key="5">
    <source>
        <dbReference type="Proteomes" id="UP000240572"/>
    </source>
</evidence>
<dbReference type="Gene3D" id="3.30.565.10">
    <property type="entry name" value="Histidine kinase-like ATPase, C-terminal domain"/>
    <property type="match status" value="1"/>
</dbReference>
<dbReference type="Pfam" id="PF07494">
    <property type="entry name" value="Reg_prop"/>
    <property type="match status" value="1"/>
</dbReference>
<dbReference type="InterPro" id="IPR036890">
    <property type="entry name" value="HATPase_C_sf"/>
</dbReference>
<keyword evidence="1" id="KW-0472">Membrane</keyword>
<evidence type="ECO:0000256" key="1">
    <source>
        <dbReference type="SAM" id="Phobius"/>
    </source>
</evidence>
<dbReference type="EMBL" id="PYGD01000001">
    <property type="protein sequence ID" value="PSK94225.1"/>
    <property type="molecule type" value="Genomic_DNA"/>
</dbReference>
<dbReference type="Pfam" id="PF06580">
    <property type="entry name" value="His_kinase"/>
    <property type="match status" value="1"/>
</dbReference>
<feature type="transmembrane region" description="Helical" evidence="1">
    <location>
        <begin position="727"/>
        <end position="747"/>
    </location>
</feature>
<reference evidence="4 5" key="1">
    <citation type="submission" date="2018-03" db="EMBL/GenBank/DDBJ databases">
        <title>Genomic Encyclopedia of Type Strains, Phase III (KMG-III): the genomes of soil and plant-associated and newly described type strains.</title>
        <authorList>
            <person name="Whitman W."/>
        </authorList>
    </citation>
    <scope>NUCLEOTIDE SEQUENCE [LARGE SCALE GENOMIC DNA]</scope>
    <source>
        <strain evidence="4 5">CGMCC 1.12700</strain>
    </source>
</reference>
<dbReference type="InterPro" id="IPR011047">
    <property type="entry name" value="Quinoprotein_ADH-like_sf"/>
</dbReference>
<feature type="domain" description="Signal transduction histidine kinase internal region" evidence="3">
    <location>
        <begin position="769"/>
        <end position="846"/>
    </location>
</feature>
<dbReference type="InterPro" id="IPR011110">
    <property type="entry name" value="Reg_prop"/>
</dbReference>
<comment type="caution">
    <text evidence="4">The sequence shown here is derived from an EMBL/GenBank/DDBJ whole genome shotgun (WGS) entry which is preliminary data.</text>
</comment>
<sequence length="967" mass="110006">MLFRDWRFFLLLLCRLCLVMPAVAQLSLPTVPVYSHYHSGNSDLPAEQIYKIHADANGYLWLATDRGLVRYNGREFRVVKTGRVEDFVSSCMAGPDRLWLFAYSGHTVGVDLNTQKVIRTDSLYGLSRLRDESKLLLVGIRKDSLLTLYGQSKRKVVRVNLATCKSRVESRSLTESAAEILEHYRLPQYWKQKLLPELEEIIRRNYYGLGVKDSFITLGGRIFKTVPGKEAILWFNGPDYGIRASIMGFARRDKDLYLGGVNEIGLCRIRNYFSDAPASHTPERLLPAQSVTCMEQDYLGNIWVGTRDNGLFLFPASESATLGYDKEHSGLYSDKISYIGRFPGDITVFGYGDATADFFLPQAKAPRRYVLPAHMDIREISHVERTARHWLMFTRTEAFRLDARKDELPGALLPVVLRESSMDVGYKSGRPCNNIFYYISSNTFVAVDTLGRINRCNQARMPLPKRTCVLPLSDTQFYVGTVRGCYRNATLLPYLQDVQVNAIDTVGGQLLWATNIGVYALPLNRAGDSRLLKLVSAGPCRVIKHDTRYVYLHYGDELTIVDNLSLWPVARFSSREFPKPFRLNDFYPDKEYLILAGNQGLFYIPRQNLLPQVPRTPVKAHVLCSLNGYAPADTAYNCSYEKGLSAIFKLDVLDYRQSRRNLSCRVLKDGAELYSDVDLGPDGMVTLRPEGPGTYQILYELKSGYAVRPRILSYLLVITPLWYQQAWFMPLMVILVSFTFAAILYYIQSKRAKRQQAKLEQKIYLHELEAQSLLGQLKPHFIFNILTPFQGYLMDGDKLKGLDYLDHFSGLMRSMLQSIRHRYTALGAEIAFIEQYLQVQQVRFQHCFTFSIRTSPDLDTETCLIPSLLLQPLVENAVEHGLIRNKAGGRIDIFFESKEDTLIITVKDNGRGLPPGWDIKPDHALAIIKERIQLLNKAKGTGVFRLTNNEENKGVTATIILAKDNLI</sequence>
<proteinExistence type="predicted"/>
<dbReference type="OrthoDB" id="607652at2"/>
<dbReference type="PANTHER" id="PTHR34220">
    <property type="entry name" value="SENSOR HISTIDINE KINASE YPDA"/>
    <property type="match status" value="1"/>
</dbReference>
<dbReference type="Gene3D" id="2.130.10.10">
    <property type="entry name" value="YVTN repeat-like/Quinoprotein amine dehydrogenase"/>
    <property type="match status" value="2"/>
</dbReference>
<keyword evidence="5" id="KW-1185">Reference proteome</keyword>
<feature type="chain" id="PRO_5015200733" evidence="2">
    <location>
        <begin position="25"/>
        <end position="967"/>
    </location>
</feature>
<organism evidence="4 5">
    <name type="scientific">Taibaiella chishuiensis</name>
    <dbReference type="NCBI Taxonomy" id="1434707"/>
    <lineage>
        <taxon>Bacteria</taxon>
        <taxon>Pseudomonadati</taxon>
        <taxon>Bacteroidota</taxon>
        <taxon>Chitinophagia</taxon>
        <taxon>Chitinophagales</taxon>
        <taxon>Chitinophagaceae</taxon>
        <taxon>Taibaiella</taxon>
    </lineage>
</organism>
<evidence type="ECO:0000256" key="2">
    <source>
        <dbReference type="SAM" id="SignalP"/>
    </source>
</evidence>
<name>A0A2P8DAJ2_9BACT</name>
<dbReference type="PANTHER" id="PTHR34220:SF7">
    <property type="entry name" value="SENSOR HISTIDINE KINASE YPDA"/>
    <property type="match status" value="1"/>
</dbReference>
<dbReference type="InterPro" id="IPR015943">
    <property type="entry name" value="WD40/YVTN_repeat-like_dom_sf"/>
</dbReference>
<dbReference type="InterPro" id="IPR050640">
    <property type="entry name" value="Bact_2-comp_sensor_kinase"/>
</dbReference>
<feature type="signal peptide" evidence="2">
    <location>
        <begin position="1"/>
        <end position="24"/>
    </location>
</feature>
<gene>
    <name evidence="4" type="ORF">B0I18_101380</name>
</gene>
<protein>
    <submittedName>
        <fullName evidence="4">Two component regulator with propeller domain</fullName>
    </submittedName>
</protein>
<keyword evidence="2" id="KW-0732">Signal</keyword>
<evidence type="ECO:0000313" key="4">
    <source>
        <dbReference type="EMBL" id="PSK94225.1"/>
    </source>
</evidence>
<dbReference type="SUPFAM" id="SSF55874">
    <property type="entry name" value="ATPase domain of HSP90 chaperone/DNA topoisomerase II/histidine kinase"/>
    <property type="match status" value="1"/>
</dbReference>
<accession>A0A2P8DAJ2</accession>
<evidence type="ECO:0000259" key="3">
    <source>
        <dbReference type="Pfam" id="PF06580"/>
    </source>
</evidence>
<dbReference type="AlphaFoldDB" id="A0A2P8DAJ2"/>
<keyword evidence="1" id="KW-0812">Transmembrane</keyword>
<dbReference type="RefSeq" id="WP_106520946.1">
    <property type="nucleotide sequence ID" value="NZ_PYGD01000001.1"/>
</dbReference>
<dbReference type="Proteomes" id="UP000240572">
    <property type="component" value="Unassembled WGS sequence"/>
</dbReference>
<dbReference type="GO" id="GO:0000155">
    <property type="term" value="F:phosphorelay sensor kinase activity"/>
    <property type="evidence" value="ECO:0007669"/>
    <property type="project" value="InterPro"/>
</dbReference>
<dbReference type="GO" id="GO:0016020">
    <property type="term" value="C:membrane"/>
    <property type="evidence" value="ECO:0007669"/>
    <property type="project" value="InterPro"/>
</dbReference>
<dbReference type="InterPro" id="IPR010559">
    <property type="entry name" value="Sig_transdc_His_kin_internal"/>
</dbReference>